<dbReference type="InterPro" id="IPR012347">
    <property type="entry name" value="Ferritin-like"/>
</dbReference>
<keyword evidence="2" id="KW-1185">Reference proteome</keyword>
<protein>
    <submittedName>
        <fullName evidence="1">DUF3231 family protein</fullName>
    </submittedName>
</protein>
<dbReference type="EMBL" id="RBZP01000003">
    <property type="protein sequence ID" value="RKQ34581.1"/>
    <property type="molecule type" value="Genomic_DNA"/>
</dbReference>
<sequence>MDGGTTKNGGQRRISKNKGRKMILGNYDHIELTAAEISTLWTQYQSKSLAICVLKHSINHVDDNDIKLILEDTLTVMNTHMKKVTELFNKENYPIPHGFTDEDVDVHKPRLFSDKLYLLYLLNASYISLDLYSKALTAAAREDIIDYYSESLSVLMEHHKRIKETAKEKGIFIRAPHLPRPDKIDFVKKQNFLTGWFGNRRPLNAMEITNIDTSARRNALGQALITGFQQVATSKEIKGYFKRGREISGKHLEVFSSILQEDDLPIGAMSLISEVTDTTESPFSERLMMHLVASLNAAGISQYGFSLAESPRHDLGAHYTRLTAELANFINDGANILIDQGWMEQPPMAPDRKDLVK</sequence>
<evidence type="ECO:0000313" key="2">
    <source>
        <dbReference type="Proteomes" id="UP000269301"/>
    </source>
</evidence>
<evidence type="ECO:0000313" key="1">
    <source>
        <dbReference type="EMBL" id="RKQ34581.1"/>
    </source>
</evidence>
<gene>
    <name evidence="1" type="ORF">D8M06_06565</name>
</gene>
<comment type="caution">
    <text evidence="1">The sequence shown here is derived from an EMBL/GenBank/DDBJ whole genome shotgun (WGS) entry which is preliminary data.</text>
</comment>
<proteinExistence type="predicted"/>
<organism evidence="1 2">
    <name type="scientific">Oceanobacillus halophilus</name>
    <dbReference type="NCBI Taxonomy" id="930130"/>
    <lineage>
        <taxon>Bacteria</taxon>
        <taxon>Bacillati</taxon>
        <taxon>Bacillota</taxon>
        <taxon>Bacilli</taxon>
        <taxon>Bacillales</taxon>
        <taxon>Bacillaceae</taxon>
        <taxon>Oceanobacillus</taxon>
    </lineage>
</organism>
<reference evidence="1 2" key="1">
    <citation type="journal article" date="2016" name="Int. J. Syst. Evol. Microbiol.">
        <title>Oceanobacillus halophilus sp. nov., a novel moderately halophilic bacterium from a hypersaline lake.</title>
        <authorList>
            <person name="Amoozegar M.A."/>
            <person name="Bagheri M."/>
            <person name="Makhdoumi A."/>
            <person name="Nikou M.M."/>
            <person name="Fazeli S.A.S."/>
            <person name="Schumann P."/>
            <person name="Sproer C."/>
            <person name="Sanchez-Porro C."/>
            <person name="Ventosa A."/>
        </authorList>
    </citation>
    <scope>NUCLEOTIDE SEQUENCE [LARGE SCALE GENOMIC DNA]</scope>
    <source>
        <strain evidence="1 2">DSM 23996</strain>
    </source>
</reference>
<dbReference type="AlphaFoldDB" id="A0A495A4D1"/>
<dbReference type="Proteomes" id="UP000269301">
    <property type="component" value="Unassembled WGS sequence"/>
</dbReference>
<dbReference type="InterPro" id="IPR021617">
    <property type="entry name" value="DUF3231"/>
</dbReference>
<dbReference type="Pfam" id="PF11553">
    <property type="entry name" value="DUF3231"/>
    <property type="match status" value="2"/>
</dbReference>
<name>A0A495A4D1_9BACI</name>
<dbReference type="Gene3D" id="1.20.1260.10">
    <property type="match status" value="2"/>
</dbReference>
<accession>A0A495A4D1</accession>